<reference evidence="1 2" key="1">
    <citation type="journal article" date="2018" name="Front. Plant Sci.">
        <title>Red Clover (Trifolium pratense) and Zigzag Clover (T. medium) - A Picture of Genomic Similarities and Differences.</title>
        <authorList>
            <person name="Dluhosova J."/>
            <person name="Istvanek J."/>
            <person name="Nedelnik J."/>
            <person name="Repkova J."/>
        </authorList>
    </citation>
    <scope>NUCLEOTIDE SEQUENCE [LARGE SCALE GENOMIC DNA]</scope>
    <source>
        <strain evidence="2">cv. 10/8</strain>
        <tissue evidence="1">Leaf</tissue>
    </source>
</reference>
<evidence type="ECO:0000313" key="1">
    <source>
        <dbReference type="EMBL" id="MCI84648.1"/>
    </source>
</evidence>
<evidence type="ECO:0000313" key="2">
    <source>
        <dbReference type="Proteomes" id="UP000265520"/>
    </source>
</evidence>
<protein>
    <submittedName>
        <fullName evidence="1">Uncharacterized protein</fullName>
    </submittedName>
</protein>
<accession>A0A392V8J5</accession>
<feature type="non-terminal residue" evidence="1">
    <location>
        <position position="1"/>
    </location>
</feature>
<name>A0A392V8J5_9FABA</name>
<keyword evidence="2" id="KW-1185">Reference proteome</keyword>
<dbReference type="EMBL" id="LXQA011095802">
    <property type="protein sequence ID" value="MCI84648.1"/>
    <property type="molecule type" value="Genomic_DNA"/>
</dbReference>
<sequence>GLCFHPFAEVIDSDDKVFALRESRCEWSEDV</sequence>
<dbReference type="AlphaFoldDB" id="A0A392V8J5"/>
<organism evidence="1 2">
    <name type="scientific">Trifolium medium</name>
    <dbReference type="NCBI Taxonomy" id="97028"/>
    <lineage>
        <taxon>Eukaryota</taxon>
        <taxon>Viridiplantae</taxon>
        <taxon>Streptophyta</taxon>
        <taxon>Embryophyta</taxon>
        <taxon>Tracheophyta</taxon>
        <taxon>Spermatophyta</taxon>
        <taxon>Magnoliopsida</taxon>
        <taxon>eudicotyledons</taxon>
        <taxon>Gunneridae</taxon>
        <taxon>Pentapetalae</taxon>
        <taxon>rosids</taxon>
        <taxon>fabids</taxon>
        <taxon>Fabales</taxon>
        <taxon>Fabaceae</taxon>
        <taxon>Papilionoideae</taxon>
        <taxon>50 kb inversion clade</taxon>
        <taxon>NPAAA clade</taxon>
        <taxon>Hologalegina</taxon>
        <taxon>IRL clade</taxon>
        <taxon>Trifolieae</taxon>
        <taxon>Trifolium</taxon>
    </lineage>
</organism>
<comment type="caution">
    <text evidence="1">The sequence shown here is derived from an EMBL/GenBank/DDBJ whole genome shotgun (WGS) entry which is preliminary data.</text>
</comment>
<proteinExistence type="predicted"/>
<dbReference type="Proteomes" id="UP000265520">
    <property type="component" value="Unassembled WGS sequence"/>
</dbReference>